<sequence>NRAARQRKNRAAFELQGLALNFDTLMVSRILDDILSYNVLLRHGNGIKNIRSLMPATCTGRCWGNRYLLFDCSSAGSGRVCRGDE</sequence>
<accession>A0A5E4A4R6</accession>
<organism evidence="1 2">
    <name type="scientific">Marmota monax</name>
    <name type="common">Woodchuck</name>
    <dbReference type="NCBI Taxonomy" id="9995"/>
    <lineage>
        <taxon>Eukaryota</taxon>
        <taxon>Metazoa</taxon>
        <taxon>Chordata</taxon>
        <taxon>Craniata</taxon>
        <taxon>Vertebrata</taxon>
        <taxon>Euteleostomi</taxon>
        <taxon>Mammalia</taxon>
        <taxon>Eutheria</taxon>
        <taxon>Euarchontoglires</taxon>
        <taxon>Glires</taxon>
        <taxon>Rodentia</taxon>
        <taxon>Sciuromorpha</taxon>
        <taxon>Sciuridae</taxon>
        <taxon>Xerinae</taxon>
        <taxon>Marmotini</taxon>
        <taxon>Marmota</taxon>
    </lineage>
</organism>
<dbReference type="EMBL" id="CABDUW010000013">
    <property type="protein sequence ID" value="VTJ52029.1"/>
    <property type="molecule type" value="Genomic_DNA"/>
</dbReference>
<protein>
    <submittedName>
        <fullName evidence="1">Uncharacterized protein</fullName>
    </submittedName>
</protein>
<evidence type="ECO:0000313" key="2">
    <source>
        <dbReference type="Proteomes" id="UP000335636"/>
    </source>
</evidence>
<reference evidence="1" key="1">
    <citation type="submission" date="2019-04" db="EMBL/GenBank/DDBJ databases">
        <authorList>
            <person name="Alioto T."/>
            <person name="Alioto T."/>
        </authorList>
    </citation>
    <scope>NUCLEOTIDE SEQUENCE [LARGE SCALE GENOMIC DNA]</scope>
</reference>
<proteinExistence type="predicted"/>
<comment type="caution">
    <text evidence="1">The sequence shown here is derived from an EMBL/GenBank/DDBJ whole genome shotgun (WGS) entry which is preliminary data.</text>
</comment>
<keyword evidence="2" id="KW-1185">Reference proteome</keyword>
<feature type="non-terminal residue" evidence="1">
    <location>
        <position position="85"/>
    </location>
</feature>
<feature type="non-terminal residue" evidence="1">
    <location>
        <position position="1"/>
    </location>
</feature>
<evidence type="ECO:0000313" key="1">
    <source>
        <dbReference type="EMBL" id="VTJ52029.1"/>
    </source>
</evidence>
<dbReference type="AlphaFoldDB" id="A0A5E4A4R6"/>
<name>A0A5E4A4R6_MARMO</name>
<dbReference type="Proteomes" id="UP000335636">
    <property type="component" value="Unassembled WGS sequence"/>
</dbReference>
<gene>
    <name evidence="1" type="ORF">MONAX_5E009617</name>
</gene>